<evidence type="ECO:0000256" key="6">
    <source>
        <dbReference type="RuleBase" id="RU003915"/>
    </source>
</evidence>
<dbReference type="InterPro" id="IPR001179">
    <property type="entry name" value="PPIase_FKBP_dom"/>
</dbReference>
<dbReference type="SUPFAM" id="SSF54534">
    <property type="entry name" value="FKBP-like"/>
    <property type="match status" value="1"/>
</dbReference>
<dbReference type="STRING" id="1232683.ADIMK_0977"/>
<comment type="caution">
    <text evidence="8">The sequence shown here is derived from an EMBL/GenBank/DDBJ whole genome shotgun (WGS) entry which is preliminary data.</text>
</comment>
<accession>A0A081G169</accession>
<dbReference type="OrthoDB" id="9808891at2"/>
<name>A0A081G169_9GAMM</name>
<dbReference type="PATRIC" id="fig|1232683.4.peg.967"/>
<evidence type="ECO:0000313" key="8">
    <source>
        <dbReference type="EMBL" id="KEA64524.1"/>
    </source>
</evidence>
<reference evidence="8 9" key="1">
    <citation type="submission" date="2014-04" db="EMBL/GenBank/DDBJ databases">
        <title>Marinobacterium kochiensis sp. nov., isolated from sediment sample collected from Kochi backwaters in Kerala, India.</title>
        <authorList>
            <person name="Singh A."/>
            <person name="Pinnaka A.K."/>
        </authorList>
    </citation>
    <scope>NUCLEOTIDE SEQUENCE [LARGE SCALE GENOMIC DNA]</scope>
    <source>
        <strain evidence="8 9">AK27</strain>
    </source>
</reference>
<keyword evidence="9" id="KW-1185">Reference proteome</keyword>
<dbReference type="InterPro" id="IPR046357">
    <property type="entry name" value="PPIase_dom_sf"/>
</dbReference>
<evidence type="ECO:0000256" key="5">
    <source>
        <dbReference type="PROSITE-ProRule" id="PRU00277"/>
    </source>
</evidence>
<sequence length="142" mass="15492">MSEQAVGPGKSISLNFAIKLQDGQVVDSNFDRDPVSFTFGDGNIPEGFEQAMLGLKAGEHVELTIAPERGFGQHNPSNIQVMSRSDFDDMELEPGLVIAFKEPGGEIPGVITEFNEERVMVDFNHPLAGKTLLFEVRITAVD</sequence>
<proteinExistence type="inferred from homology"/>
<feature type="domain" description="PPIase FKBP-type" evidence="7">
    <location>
        <begin position="9"/>
        <end position="101"/>
    </location>
</feature>
<dbReference type="RefSeq" id="WP_036184482.1">
    <property type="nucleotide sequence ID" value="NZ_JMQN01000015.1"/>
</dbReference>
<evidence type="ECO:0000256" key="4">
    <source>
        <dbReference type="ARBA" id="ARBA00023235"/>
    </source>
</evidence>
<dbReference type="eggNOG" id="COG1047">
    <property type="taxonomic scope" value="Bacteria"/>
</dbReference>
<dbReference type="EC" id="5.2.1.8" evidence="6"/>
<dbReference type="PROSITE" id="PS50059">
    <property type="entry name" value="FKBP_PPIASE"/>
    <property type="match status" value="1"/>
</dbReference>
<evidence type="ECO:0000256" key="3">
    <source>
        <dbReference type="ARBA" id="ARBA00023110"/>
    </source>
</evidence>
<dbReference type="Pfam" id="PF00254">
    <property type="entry name" value="FKBP_C"/>
    <property type="match status" value="1"/>
</dbReference>
<dbReference type="GO" id="GO:0003755">
    <property type="term" value="F:peptidyl-prolyl cis-trans isomerase activity"/>
    <property type="evidence" value="ECO:0007669"/>
    <property type="project" value="UniProtKB-UniRule"/>
</dbReference>
<protein>
    <recommendedName>
        <fullName evidence="6">Peptidyl-prolyl cis-trans isomerase</fullName>
        <ecNumber evidence="6">5.2.1.8</ecNumber>
    </recommendedName>
</protein>
<dbReference type="Gene3D" id="3.10.50.40">
    <property type="match status" value="1"/>
</dbReference>
<keyword evidence="3 5" id="KW-0697">Rotamase</keyword>
<evidence type="ECO:0000256" key="2">
    <source>
        <dbReference type="ARBA" id="ARBA00006577"/>
    </source>
</evidence>
<keyword evidence="4 5" id="KW-0413">Isomerase</keyword>
<organism evidence="8 9">
    <name type="scientific">Marinobacterium lacunae</name>
    <dbReference type="NCBI Taxonomy" id="1232683"/>
    <lineage>
        <taxon>Bacteria</taxon>
        <taxon>Pseudomonadati</taxon>
        <taxon>Pseudomonadota</taxon>
        <taxon>Gammaproteobacteria</taxon>
        <taxon>Oceanospirillales</taxon>
        <taxon>Oceanospirillaceae</taxon>
        <taxon>Marinobacterium</taxon>
    </lineage>
</organism>
<comment type="catalytic activity">
    <reaction evidence="1 5 6">
        <text>[protein]-peptidylproline (omega=180) = [protein]-peptidylproline (omega=0)</text>
        <dbReference type="Rhea" id="RHEA:16237"/>
        <dbReference type="Rhea" id="RHEA-COMP:10747"/>
        <dbReference type="Rhea" id="RHEA-COMP:10748"/>
        <dbReference type="ChEBI" id="CHEBI:83833"/>
        <dbReference type="ChEBI" id="CHEBI:83834"/>
        <dbReference type="EC" id="5.2.1.8"/>
    </reaction>
</comment>
<evidence type="ECO:0000313" key="9">
    <source>
        <dbReference type="Proteomes" id="UP000028252"/>
    </source>
</evidence>
<dbReference type="EMBL" id="JMQN01000015">
    <property type="protein sequence ID" value="KEA64524.1"/>
    <property type="molecule type" value="Genomic_DNA"/>
</dbReference>
<gene>
    <name evidence="8" type="ORF">ADIMK_0977</name>
</gene>
<dbReference type="PANTHER" id="PTHR47861">
    <property type="entry name" value="FKBP-TYPE PEPTIDYL-PROLYL CIS-TRANS ISOMERASE SLYD"/>
    <property type="match status" value="1"/>
</dbReference>
<evidence type="ECO:0000259" key="7">
    <source>
        <dbReference type="PROSITE" id="PS50059"/>
    </source>
</evidence>
<dbReference type="AlphaFoldDB" id="A0A081G169"/>
<dbReference type="PANTHER" id="PTHR47861:SF4">
    <property type="entry name" value="FKBP-TYPE 16 KDA PEPTIDYL-PROLYL CIS-TRANS ISOMERASE"/>
    <property type="match status" value="1"/>
</dbReference>
<comment type="similarity">
    <text evidence="2 6">Belongs to the FKBP-type PPIase family.</text>
</comment>
<dbReference type="Proteomes" id="UP000028252">
    <property type="component" value="Unassembled WGS sequence"/>
</dbReference>
<evidence type="ECO:0000256" key="1">
    <source>
        <dbReference type="ARBA" id="ARBA00000971"/>
    </source>
</evidence>